<dbReference type="InterPro" id="IPR016176">
    <property type="entry name" value="Cbl-dep_enz_cat"/>
</dbReference>
<sequence>MRYKKRDHHLLIQPRMGFSNIQTMTSGLKAVASLCSNTVGTITIDSYTRNSEFQQIRDALEKRINLNGYPLISHGAHITQSMIQEVSDSVDYPFFVQVRHGSAKPFNLFKTMVKTGITISEGGPISYCIPYSSVSIQESTQEWIKSVLYFVEHSKNAHIESFGGCLLGQLCPPSFLIAVTILEGLFFRQQNLSSISLSYSQGTNLIQDMAGLRVLNSLAKKYLGDGDWHIVVYTFMGLFPKTIEGAKAAIKESVILAKLGGAARLIVKTTVESQRIPTIEENIEAMIYANEIAMNVEKNINSETTTIQYDAAEEERIFEQAINIIESVLNLSPQFSKAFPIAFSKGLLDVPYSLHPDNLRKTSATINDEGYLEWENIGHLAIPQRTLNRKYFKKSGISSSQLLTLLSFVQRKFDERWSSKAA</sequence>
<evidence type="ECO:0000256" key="1">
    <source>
        <dbReference type="ARBA" id="ARBA00022628"/>
    </source>
</evidence>
<keyword evidence="1" id="KW-0846">Cobalamin</keyword>
<dbReference type="Proteomes" id="UP000237351">
    <property type="component" value="Chromosome"/>
</dbReference>
<dbReference type="AlphaFoldDB" id="A0A1W6N5V6"/>
<name>A0A1W6N5V6_9PROT</name>
<dbReference type="GO" id="GO:0031419">
    <property type="term" value="F:cobalamin binding"/>
    <property type="evidence" value="ECO:0007669"/>
    <property type="project" value="UniProtKB-KW"/>
</dbReference>
<protein>
    <recommendedName>
        <fullName evidence="6">Methylaspartate mutase</fullName>
    </recommendedName>
</protein>
<dbReference type="InterPro" id="IPR006396">
    <property type="entry name" value="Glu_mut_E"/>
</dbReference>
<evidence type="ECO:0000256" key="3">
    <source>
        <dbReference type="ARBA" id="ARBA00023285"/>
    </source>
</evidence>
<keyword evidence="5" id="KW-1185">Reference proteome</keyword>
<evidence type="ECO:0000256" key="2">
    <source>
        <dbReference type="ARBA" id="ARBA00023235"/>
    </source>
</evidence>
<dbReference type="Pfam" id="PF06368">
    <property type="entry name" value="Met_asp_mut_E"/>
    <property type="match status" value="1"/>
</dbReference>
<dbReference type="SUPFAM" id="SSF51703">
    <property type="entry name" value="Cobalamin (vitamin B12)-dependent enzymes"/>
    <property type="match status" value="1"/>
</dbReference>
<dbReference type="GO" id="GO:0019670">
    <property type="term" value="P:anaerobic L-glutamate catabolic process"/>
    <property type="evidence" value="ECO:0007669"/>
    <property type="project" value="InterPro"/>
</dbReference>
<dbReference type="STRING" id="1414854.GQ61_08180"/>
<evidence type="ECO:0000313" key="5">
    <source>
        <dbReference type="Proteomes" id="UP000237351"/>
    </source>
</evidence>
<evidence type="ECO:0000313" key="4">
    <source>
        <dbReference type="EMBL" id="ARN85270.1"/>
    </source>
</evidence>
<dbReference type="Gene3D" id="3.20.20.240">
    <property type="entry name" value="Methylmalonyl-CoA mutase"/>
    <property type="match status" value="1"/>
</dbReference>
<dbReference type="KEGG" id="naf:GQ61_08180"/>
<dbReference type="EMBL" id="CP008743">
    <property type="protein sequence ID" value="ARN85270.1"/>
    <property type="molecule type" value="Genomic_DNA"/>
</dbReference>
<keyword evidence="2" id="KW-0413">Isomerase</keyword>
<gene>
    <name evidence="4" type="ORF">GQ61_08180</name>
</gene>
<organism evidence="4 5">
    <name type="scientific">Candidatus Nucleicultrix amoebiphila FS5</name>
    <dbReference type="NCBI Taxonomy" id="1414854"/>
    <lineage>
        <taxon>Bacteria</taxon>
        <taxon>Pseudomonadati</taxon>
        <taxon>Pseudomonadota</taxon>
        <taxon>Alphaproteobacteria</taxon>
        <taxon>Holosporales</taxon>
        <taxon>Candidatus Nucleicultricaceae</taxon>
        <taxon>Candidatus Nucleicultrix</taxon>
    </lineage>
</organism>
<keyword evidence="3" id="KW-0170">Cobalt</keyword>
<reference evidence="4 5" key="1">
    <citation type="submission" date="2014-06" db="EMBL/GenBank/DDBJ databases">
        <title>The genome of the endonuclear symbiont Nucleicultrix amoebiphila.</title>
        <authorList>
            <person name="Schulz F."/>
            <person name="Horn M."/>
        </authorList>
    </citation>
    <scope>NUCLEOTIDE SEQUENCE [LARGE SCALE GENOMIC DNA]</scope>
    <source>
        <strain evidence="4 5">FS5</strain>
    </source>
</reference>
<dbReference type="GO" id="GO:0050097">
    <property type="term" value="F:methylaspartate mutase activity"/>
    <property type="evidence" value="ECO:0007669"/>
    <property type="project" value="InterPro"/>
</dbReference>
<proteinExistence type="predicted"/>
<accession>A0A1W6N5V6</accession>
<evidence type="ECO:0008006" key="6">
    <source>
        <dbReference type="Google" id="ProtNLM"/>
    </source>
</evidence>